<evidence type="ECO:0000313" key="3">
    <source>
        <dbReference type="EMBL" id="CAH7668484.1"/>
    </source>
</evidence>
<dbReference type="AlphaFoldDB" id="A0AAV0AMS7"/>
<proteinExistence type="predicted"/>
<gene>
    <name evidence="3" type="ORF">PPACK8108_LOCUS2996</name>
</gene>
<dbReference type="EMBL" id="CALTRL010000530">
    <property type="protein sequence ID" value="CAH7668484.1"/>
    <property type="molecule type" value="Genomic_DNA"/>
</dbReference>
<name>A0AAV0AMS7_PHAPC</name>
<keyword evidence="4" id="KW-1185">Reference proteome</keyword>
<comment type="caution">
    <text evidence="3">The sequence shown here is derived from an EMBL/GenBank/DDBJ whole genome shotgun (WGS) entry which is preliminary data.</text>
</comment>
<accession>A0AAV0AMS7</accession>
<evidence type="ECO:0000256" key="2">
    <source>
        <dbReference type="SAM" id="Phobius"/>
    </source>
</evidence>
<organism evidence="3 4">
    <name type="scientific">Phakopsora pachyrhizi</name>
    <name type="common">Asian soybean rust disease fungus</name>
    <dbReference type="NCBI Taxonomy" id="170000"/>
    <lineage>
        <taxon>Eukaryota</taxon>
        <taxon>Fungi</taxon>
        <taxon>Dikarya</taxon>
        <taxon>Basidiomycota</taxon>
        <taxon>Pucciniomycotina</taxon>
        <taxon>Pucciniomycetes</taxon>
        <taxon>Pucciniales</taxon>
        <taxon>Phakopsoraceae</taxon>
        <taxon>Phakopsora</taxon>
    </lineage>
</organism>
<feature type="compositionally biased region" description="Polar residues" evidence="1">
    <location>
        <begin position="86"/>
        <end position="102"/>
    </location>
</feature>
<evidence type="ECO:0000313" key="4">
    <source>
        <dbReference type="Proteomes" id="UP001153365"/>
    </source>
</evidence>
<evidence type="ECO:0008006" key="5">
    <source>
        <dbReference type="Google" id="ProtNLM"/>
    </source>
</evidence>
<feature type="region of interest" description="Disordered" evidence="1">
    <location>
        <begin position="81"/>
        <end position="102"/>
    </location>
</feature>
<feature type="transmembrane region" description="Helical" evidence="2">
    <location>
        <begin position="50"/>
        <end position="69"/>
    </location>
</feature>
<protein>
    <recommendedName>
        <fullName evidence="5">Secreted protein</fullName>
    </recommendedName>
</protein>
<dbReference type="Proteomes" id="UP001153365">
    <property type="component" value="Unassembled WGS sequence"/>
</dbReference>
<evidence type="ECO:0000256" key="1">
    <source>
        <dbReference type="SAM" id="MobiDB-lite"/>
    </source>
</evidence>
<sequence length="123" mass="14391">YCTQYSLLISGIILICISYTFASFLGLFNLKQIYCIISVFHHHLLFKPNSVLYTYCTYIRLHLTWYMIYLETRSITKQKTKKENTHSLSNQAAIHHPSTQHQPATVYKFHHKISPQLSPSLGR</sequence>
<feature type="non-terminal residue" evidence="3">
    <location>
        <position position="1"/>
    </location>
</feature>
<keyword evidence="2" id="KW-0472">Membrane</keyword>
<feature type="transmembrane region" description="Helical" evidence="2">
    <location>
        <begin position="7"/>
        <end position="30"/>
    </location>
</feature>
<reference evidence="3" key="1">
    <citation type="submission" date="2022-06" db="EMBL/GenBank/DDBJ databases">
        <authorList>
            <consortium name="SYNGENTA / RWTH Aachen University"/>
        </authorList>
    </citation>
    <scope>NUCLEOTIDE SEQUENCE</scope>
</reference>
<keyword evidence="2" id="KW-0812">Transmembrane</keyword>
<keyword evidence="2" id="KW-1133">Transmembrane helix</keyword>